<sequence length="164" mass="18508">LGNFGPPISIGPCNIINHESFLVQAIIQFIFLTSAGSPEAPKFSILNEKRNWSSAQRFCRENYVDLATVKSDADNQVLAKLITTYAWFGLFRDPNLFWSDGSDFHFSAWDSVKNPIGSMQVICGVTSSSRSGRWKFLSCEKQLPFVCYSVEGENFTVLQLRKEH</sequence>
<evidence type="ECO:0000313" key="3">
    <source>
        <dbReference type="Proteomes" id="UP000265000"/>
    </source>
</evidence>
<name>A0A3Q2PZ32_FUNHE</name>
<dbReference type="PANTHER" id="PTHR45784:SF3">
    <property type="entry name" value="C-TYPE LECTIN DOMAIN FAMILY 4 MEMBER K-LIKE-RELATED"/>
    <property type="match status" value="1"/>
</dbReference>
<proteinExistence type="predicted"/>
<reference evidence="2" key="1">
    <citation type="submission" date="2025-08" db="UniProtKB">
        <authorList>
            <consortium name="Ensembl"/>
        </authorList>
    </citation>
    <scope>IDENTIFICATION</scope>
</reference>
<evidence type="ECO:0000259" key="1">
    <source>
        <dbReference type="PROSITE" id="PS50041"/>
    </source>
</evidence>
<dbReference type="AlphaFoldDB" id="A0A3Q2PZ32"/>
<dbReference type="PROSITE" id="PS50041">
    <property type="entry name" value="C_TYPE_LECTIN_2"/>
    <property type="match status" value="1"/>
</dbReference>
<accession>A0A3Q2PZ32</accession>
<evidence type="ECO:0000313" key="2">
    <source>
        <dbReference type="Ensembl" id="ENSFHEP00000018682.1"/>
    </source>
</evidence>
<reference evidence="2" key="2">
    <citation type="submission" date="2025-09" db="UniProtKB">
        <authorList>
            <consortium name="Ensembl"/>
        </authorList>
    </citation>
    <scope>IDENTIFICATION</scope>
</reference>
<organism evidence="2 3">
    <name type="scientific">Fundulus heteroclitus</name>
    <name type="common">Killifish</name>
    <name type="synonym">Mummichog</name>
    <dbReference type="NCBI Taxonomy" id="8078"/>
    <lineage>
        <taxon>Eukaryota</taxon>
        <taxon>Metazoa</taxon>
        <taxon>Chordata</taxon>
        <taxon>Craniata</taxon>
        <taxon>Vertebrata</taxon>
        <taxon>Euteleostomi</taxon>
        <taxon>Actinopterygii</taxon>
        <taxon>Neopterygii</taxon>
        <taxon>Teleostei</taxon>
        <taxon>Neoteleostei</taxon>
        <taxon>Acanthomorphata</taxon>
        <taxon>Ovalentaria</taxon>
        <taxon>Atherinomorphae</taxon>
        <taxon>Cyprinodontiformes</taxon>
        <taxon>Fundulidae</taxon>
        <taxon>Fundulus</taxon>
    </lineage>
</organism>
<dbReference type="Proteomes" id="UP000265000">
    <property type="component" value="Unplaced"/>
</dbReference>
<dbReference type="PANTHER" id="PTHR45784">
    <property type="entry name" value="C-TYPE LECTIN DOMAIN FAMILY 20 MEMBER A-RELATED"/>
    <property type="match status" value="1"/>
</dbReference>
<protein>
    <recommendedName>
        <fullName evidence="1">C-type lectin domain-containing protein</fullName>
    </recommendedName>
</protein>
<dbReference type="SUPFAM" id="SSF56436">
    <property type="entry name" value="C-type lectin-like"/>
    <property type="match status" value="1"/>
</dbReference>
<dbReference type="Ensembl" id="ENSFHET00000034477.1">
    <property type="protein sequence ID" value="ENSFHEP00000018682.1"/>
    <property type="gene ID" value="ENSFHEG00000020563.1"/>
</dbReference>
<dbReference type="InterPro" id="IPR001304">
    <property type="entry name" value="C-type_lectin-like"/>
</dbReference>
<dbReference type="Gene3D" id="3.10.100.10">
    <property type="entry name" value="Mannose-Binding Protein A, subunit A"/>
    <property type="match status" value="1"/>
</dbReference>
<dbReference type="InterPro" id="IPR016186">
    <property type="entry name" value="C-type_lectin-like/link_sf"/>
</dbReference>
<dbReference type="STRING" id="8078.ENSFHEP00000018682"/>
<dbReference type="InterPro" id="IPR016187">
    <property type="entry name" value="CTDL_fold"/>
</dbReference>
<keyword evidence="3" id="KW-1185">Reference proteome</keyword>
<dbReference type="GeneTree" id="ENSGT00940000174504"/>
<dbReference type="Pfam" id="PF00059">
    <property type="entry name" value="Lectin_C"/>
    <property type="match status" value="1"/>
</dbReference>
<dbReference type="SMART" id="SM00034">
    <property type="entry name" value="CLECT"/>
    <property type="match status" value="1"/>
</dbReference>
<feature type="domain" description="C-type lectin" evidence="1">
    <location>
        <begin position="43"/>
        <end position="148"/>
    </location>
</feature>